<sequence>MARITPSFTLGVEEEYLLVEQETRDLVTEVPDDLMEACEARMKGRVSPEFLRSQIEVGTGVCKTVQDVRAELAGLRGNVAEVVHGYGLAPIAASTHPYAAWTSQKHTDKARYHILARDMQAVARRLIICAMHVHVGIEDDDLRMDLMSQAAYFLPHLLALSTSSPFWRGESTGLKSYRLAVFDELPRTGLPEDFQSWGEYQRHLDILIAAGLIEDGTKIWWDIRPSARFPTLEMRITDICTRLEDGICIAAMFACILRMLHRLKRNNQRWRRYANMLVQENRWRAQRYGFDEGLVDFGRGEILPYGELLEELLEFIRPDAEEMGCVAEVLHTREILRRGTSAHRQLAVYHAAMQDGCDKDEALKRVVDVLAEETVADL</sequence>
<dbReference type="EMBL" id="QPMH01000009">
    <property type="protein sequence ID" value="RDD61756.1"/>
    <property type="molecule type" value="Genomic_DNA"/>
</dbReference>
<reference evidence="5 6" key="1">
    <citation type="submission" date="2018-07" db="EMBL/GenBank/DDBJ databases">
        <title>Venubactetium sediminum gen. nov., sp. nov., isolated from a marine solar saltern.</title>
        <authorList>
            <person name="Wang S."/>
        </authorList>
    </citation>
    <scope>NUCLEOTIDE SEQUENCE [LARGE SCALE GENOMIC DNA]</scope>
    <source>
        <strain evidence="5 6">WD2A32</strain>
    </source>
</reference>
<comment type="caution">
    <text evidence="5">The sequence shown here is derived from an EMBL/GenBank/DDBJ whole genome shotgun (WGS) entry which is preliminary data.</text>
</comment>
<dbReference type="Gene3D" id="3.30.590.20">
    <property type="match status" value="1"/>
</dbReference>
<dbReference type="InterPro" id="IPR050141">
    <property type="entry name" value="GCL_type2/YbdK_subfam"/>
</dbReference>
<dbReference type="GO" id="GO:0042398">
    <property type="term" value="P:modified amino acid biosynthetic process"/>
    <property type="evidence" value="ECO:0007669"/>
    <property type="project" value="InterPro"/>
</dbReference>
<dbReference type="InterPro" id="IPR011793">
    <property type="entry name" value="YbdK"/>
</dbReference>
<accession>A0A369TFT4</accession>
<proteinExistence type="inferred from homology"/>
<dbReference type="InterPro" id="IPR006336">
    <property type="entry name" value="GCS2"/>
</dbReference>
<protein>
    <recommendedName>
        <fullName evidence="4">Putative glutamate--cysteine ligase 2</fullName>
        <ecNumber evidence="4">6.3.2.2</ecNumber>
    </recommendedName>
    <alternativeName>
        <fullName evidence="4">Gamma-glutamylcysteine synthetase 2</fullName>
        <shortName evidence="4">GCS 2</shortName>
        <shortName evidence="4">Gamma-GCS 2</shortName>
    </alternativeName>
</protein>
<evidence type="ECO:0000256" key="4">
    <source>
        <dbReference type="HAMAP-Rule" id="MF_01609"/>
    </source>
</evidence>
<dbReference type="SUPFAM" id="SSF55931">
    <property type="entry name" value="Glutamine synthetase/guanido kinase"/>
    <property type="match status" value="1"/>
</dbReference>
<keyword evidence="3 4" id="KW-0067">ATP-binding</keyword>
<dbReference type="InterPro" id="IPR014746">
    <property type="entry name" value="Gln_synth/guanido_kin_cat_dom"/>
</dbReference>
<gene>
    <name evidence="5" type="ORF">DRB17_11210</name>
</gene>
<dbReference type="PANTHER" id="PTHR36510">
    <property type="entry name" value="GLUTAMATE--CYSTEINE LIGASE 2-RELATED"/>
    <property type="match status" value="1"/>
</dbReference>
<comment type="function">
    <text evidence="4">ATP-dependent carboxylate-amine ligase which exhibits weak glutamate--cysteine ligase activity.</text>
</comment>
<evidence type="ECO:0000256" key="1">
    <source>
        <dbReference type="ARBA" id="ARBA00022598"/>
    </source>
</evidence>
<dbReference type="RefSeq" id="WP_114582298.1">
    <property type="nucleotide sequence ID" value="NZ_QPMH01000009.1"/>
</dbReference>
<dbReference type="GO" id="GO:0004357">
    <property type="term" value="F:glutamate-cysteine ligase activity"/>
    <property type="evidence" value="ECO:0007669"/>
    <property type="project" value="UniProtKB-EC"/>
</dbReference>
<organism evidence="5 6">
    <name type="scientific">Ferruginivarius sediminum</name>
    <dbReference type="NCBI Taxonomy" id="2661937"/>
    <lineage>
        <taxon>Bacteria</taxon>
        <taxon>Pseudomonadati</taxon>
        <taxon>Pseudomonadota</taxon>
        <taxon>Alphaproteobacteria</taxon>
        <taxon>Rhodospirillales</taxon>
        <taxon>Rhodospirillaceae</taxon>
        <taxon>Ferruginivarius</taxon>
    </lineage>
</organism>
<dbReference type="Pfam" id="PF04107">
    <property type="entry name" value="GCS2"/>
    <property type="match status" value="1"/>
</dbReference>
<keyword evidence="2 4" id="KW-0547">Nucleotide-binding</keyword>
<dbReference type="GO" id="GO:0005524">
    <property type="term" value="F:ATP binding"/>
    <property type="evidence" value="ECO:0007669"/>
    <property type="project" value="UniProtKB-KW"/>
</dbReference>
<evidence type="ECO:0000313" key="5">
    <source>
        <dbReference type="EMBL" id="RDD61756.1"/>
    </source>
</evidence>
<dbReference type="PANTHER" id="PTHR36510:SF1">
    <property type="entry name" value="GLUTAMATE--CYSTEINE LIGASE 2-RELATED"/>
    <property type="match status" value="1"/>
</dbReference>
<dbReference type="AlphaFoldDB" id="A0A369TFT4"/>
<keyword evidence="1 4" id="KW-0436">Ligase</keyword>
<comment type="catalytic activity">
    <reaction evidence="4">
        <text>L-cysteine + L-glutamate + ATP = gamma-L-glutamyl-L-cysteine + ADP + phosphate + H(+)</text>
        <dbReference type="Rhea" id="RHEA:13285"/>
        <dbReference type="ChEBI" id="CHEBI:15378"/>
        <dbReference type="ChEBI" id="CHEBI:29985"/>
        <dbReference type="ChEBI" id="CHEBI:30616"/>
        <dbReference type="ChEBI" id="CHEBI:35235"/>
        <dbReference type="ChEBI" id="CHEBI:43474"/>
        <dbReference type="ChEBI" id="CHEBI:58173"/>
        <dbReference type="ChEBI" id="CHEBI:456216"/>
        <dbReference type="EC" id="6.3.2.2"/>
    </reaction>
</comment>
<keyword evidence="6" id="KW-1185">Reference proteome</keyword>
<evidence type="ECO:0000313" key="6">
    <source>
        <dbReference type="Proteomes" id="UP000253941"/>
    </source>
</evidence>
<name>A0A369TFT4_9PROT</name>
<evidence type="ECO:0000256" key="2">
    <source>
        <dbReference type="ARBA" id="ARBA00022741"/>
    </source>
</evidence>
<dbReference type="HAMAP" id="MF_01609">
    <property type="entry name" value="Glu_cys_ligase_2"/>
    <property type="match status" value="1"/>
</dbReference>
<evidence type="ECO:0000256" key="3">
    <source>
        <dbReference type="ARBA" id="ARBA00022840"/>
    </source>
</evidence>
<dbReference type="NCBIfam" id="TIGR02050">
    <property type="entry name" value="gshA_cyan_rel"/>
    <property type="match status" value="1"/>
</dbReference>
<comment type="similarity">
    <text evidence="4">Belongs to the glutamate--cysteine ligase type 2 family. YbdK subfamily.</text>
</comment>
<dbReference type="Proteomes" id="UP000253941">
    <property type="component" value="Unassembled WGS sequence"/>
</dbReference>
<dbReference type="NCBIfam" id="NF010039">
    <property type="entry name" value="PRK13515.1"/>
    <property type="match status" value="1"/>
</dbReference>
<dbReference type="EC" id="6.3.2.2" evidence="4"/>